<accession>A0A165KER1</accession>
<keyword evidence="4" id="KW-1185">Reference proteome</keyword>
<feature type="compositionally biased region" description="Polar residues" evidence="2">
    <location>
        <begin position="145"/>
        <end position="164"/>
    </location>
</feature>
<dbReference type="OrthoDB" id="20865at2759"/>
<evidence type="ECO:0000256" key="1">
    <source>
        <dbReference type="SAM" id="Coils"/>
    </source>
</evidence>
<organism evidence="3 4">
    <name type="scientific">Exidia glandulosa HHB12029</name>
    <dbReference type="NCBI Taxonomy" id="1314781"/>
    <lineage>
        <taxon>Eukaryota</taxon>
        <taxon>Fungi</taxon>
        <taxon>Dikarya</taxon>
        <taxon>Basidiomycota</taxon>
        <taxon>Agaricomycotina</taxon>
        <taxon>Agaricomycetes</taxon>
        <taxon>Auriculariales</taxon>
        <taxon>Exidiaceae</taxon>
        <taxon>Exidia</taxon>
    </lineage>
</organism>
<dbReference type="InParanoid" id="A0A165KER1"/>
<reference evidence="3 4" key="1">
    <citation type="journal article" date="2016" name="Mol. Biol. Evol.">
        <title>Comparative Genomics of Early-Diverging Mushroom-Forming Fungi Provides Insights into the Origins of Lignocellulose Decay Capabilities.</title>
        <authorList>
            <person name="Nagy L.G."/>
            <person name="Riley R."/>
            <person name="Tritt A."/>
            <person name="Adam C."/>
            <person name="Daum C."/>
            <person name="Floudas D."/>
            <person name="Sun H."/>
            <person name="Yadav J.S."/>
            <person name="Pangilinan J."/>
            <person name="Larsson K.H."/>
            <person name="Matsuura K."/>
            <person name="Barry K."/>
            <person name="Labutti K."/>
            <person name="Kuo R."/>
            <person name="Ohm R.A."/>
            <person name="Bhattacharya S.S."/>
            <person name="Shirouzu T."/>
            <person name="Yoshinaga Y."/>
            <person name="Martin F.M."/>
            <person name="Grigoriev I.V."/>
            <person name="Hibbett D.S."/>
        </authorList>
    </citation>
    <scope>NUCLEOTIDE SEQUENCE [LARGE SCALE GENOMIC DNA]</scope>
    <source>
        <strain evidence="3 4">HHB12029</strain>
    </source>
</reference>
<feature type="compositionally biased region" description="Basic residues" evidence="2">
    <location>
        <begin position="198"/>
        <end position="209"/>
    </location>
</feature>
<feature type="coiled-coil region" evidence="1">
    <location>
        <begin position="57"/>
        <end position="84"/>
    </location>
</feature>
<keyword evidence="1" id="KW-0175">Coiled coil</keyword>
<sequence>MEQPQAADSHELRDPLPVMNPPWNVLLVQYVQVTAMKKLALTLELVKAKVLALQGMLSTREQELQSVKERKEMLDQERSRLLASLRAVNEAHEHAEVEERTLSADVHALQHQIQFLTSGELPIAQAKLDALRVELGEHDPAAQPPNRQSQIEVSSSLTPPSTHDGTLADTLEDSAQPAADPPPVPVAVPPRAGEPRRGRGRPRGSKGKPKKSEAE</sequence>
<dbReference type="Proteomes" id="UP000077266">
    <property type="component" value="Unassembled WGS sequence"/>
</dbReference>
<evidence type="ECO:0000313" key="4">
    <source>
        <dbReference type="Proteomes" id="UP000077266"/>
    </source>
</evidence>
<proteinExistence type="predicted"/>
<feature type="compositionally biased region" description="Pro residues" evidence="2">
    <location>
        <begin position="179"/>
        <end position="188"/>
    </location>
</feature>
<evidence type="ECO:0000256" key="2">
    <source>
        <dbReference type="SAM" id="MobiDB-lite"/>
    </source>
</evidence>
<dbReference type="EMBL" id="KV425946">
    <property type="protein sequence ID" value="KZV96222.1"/>
    <property type="molecule type" value="Genomic_DNA"/>
</dbReference>
<protein>
    <submittedName>
        <fullName evidence="3">Uncharacterized protein</fullName>
    </submittedName>
</protein>
<feature type="region of interest" description="Disordered" evidence="2">
    <location>
        <begin position="138"/>
        <end position="215"/>
    </location>
</feature>
<dbReference type="AlphaFoldDB" id="A0A165KER1"/>
<name>A0A165KER1_EXIGL</name>
<evidence type="ECO:0000313" key="3">
    <source>
        <dbReference type="EMBL" id="KZV96222.1"/>
    </source>
</evidence>
<gene>
    <name evidence="3" type="ORF">EXIGLDRAFT_439436</name>
</gene>